<comment type="caution">
    <text evidence="6">The sequence shown here is derived from an EMBL/GenBank/DDBJ whole genome shotgun (WGS) entry which is preliminary data.</text>
</comment>
<name>A0A8H7RQ53_9FUNG</name>
<evidence type="ECO:0000313" key="6">
    <source>
        <dbReference type="EMBL" id="KAG2214212.1"/>
    </source>
</evidence>
<feature type="domain" description="Protein kinase" evidence="5">
    <location>
        <begin position="282"/>
        <end position="558"/>
    </location>
</feature>
<feature type="compositionally biased region" description="Low complexity" evidence="4">
    <location>
        <begin position="140"/>
        <end position="164"/>
    </location>
</feature>
<dbReference type="PANTHER" id="PTHR24347">
    <property type="entry name" value="SERINE/THREONINE-PROTEIN KINASE"/>
    <property type="match status" value="1"/>
</dbReference>
<feature type="region of interest" description="Disordered" evidence="4">
    <location>
        <begin position="70"/>
        <end position="97"/>
    </location>
</feature>
<keyword evidence="1 3" id="KW-0547">Nucleotide-binding</keyword>
<dbReference type="SMART" id="SM00220">
    <property type="entry name" value="S_TKc"/>
    <property type="match status" value="1"/>
</dbReference>
<evidence type="ECO:0000256" key="3">
    <source>
        <dbReference type="PROSITE-ProRule" id="PRU10141"/>
    </source>
</evidence>
<dbReference type="PROSITE" id="PS50011">
    <property type="entry name" value="PROTEIN_KINASE_DOM"/>
    <property type="match status" value="1"/>
</dbReference>
<feature type="binding site" evidence="3">
    <location>
        <position position="311"/>
    </location>
    <ligand>
        <name>ATP</name>
        <dbReference type="ChEBI" id="CHEBI:30616"/>
    </ligand>
</feature>
<dbReference type="InterPro" id="IPR008271">
    <property type="entry name" value="Ser/Thr_kinase_AS"/>
</dbReference>
<evidence type="ECO:0000256" key="1">
    <source>
        <dbReference type="ARBA" id="ARBA00022741"/>
    </source>
</evidence>
<evidence type="ECO:0000256" key="2">
    <source>
        <dbReference type="ARBA" id="ARBA00022840"/>
    </source>
</evidence>
<dbReference type="Proteomes" id="UP000650833">
    <property type="component" value="Unassembled WGS sequence"/>
</dbReference>
<dbReference type="SUPFAM" id="SSF56112">
    <property type="entry name" value="Protein kinase-like (PK-like)"/>
    <property type="match status" value="1"/>
</dbReference>
<dbReference type="EMBL" id="JAEPRC010000027">
    <property type="protein sequence ID" value="KAG2214212.1"/>
    <property type="molecule type" value="Genomic_DNA"/>
</dbReference>
<dbReference type="FunFam" id="1.10.510.10:FF:000571">
    <property type="entry name" value="Maternal embryonic leucine zipper kinase"/>
    <property type="match status" value="1"/>
</dbReference>
<keyword evidence="2 3" id="KW-0067">ATP-binding</keyword>
<dbReference type="OrthoDB" id="289250at2759"/>
<dbReference type="Gene3D" id="1.10.510.10">
    <property type="entry name" value="Transferase(Phosphotransferase) domain 1"/>
    <property type="match status" value="1"/>
</dbReference>
<feature type="region of interest" description="Disordered" evidence="4">
    <location>
        <begin position="1"/>
        <end position="26"/>
    </location>
</feature>
<dbReference type="GO" id="GO:0004672">
    <property type="term" value="F:protein kinase activity"/>
    <property type="evidence" value="ECO:0007669"/>
    <property type="project" value="InterPro"/>
</dbReference>
<dbReference type="AlphaFoldDB" id="A0A8H7RQ53"/>
<feature type="compositionally biased region" description="Polar residues" evidence="4">
    <location>
        <begin position="119"/>
        <end position="132"/>
    </location>
</feature>
<dbReference type="Pfam" id="PF00069">
    <property type="entry name" value="Pkinase"/>
    <property type="match status" value="1"/>
</dbReference>
<dbReference type="InterPro" id="IPR017441">
    <property type="entry name" value="Protein_kinase_ATP_BS"/>
</dbReference>
<accession>A0A8H7RQ53</accession>
<dbReference type="FunFam" id="3.30.200.20:FF:000042">
    <property type="entry name" value="Aurora kinase A"/>
    <property type="match status" value="1"/>
</dbReference>
<evidence type="ECO:0000313" key="7">
    <source>
        <dbReference type="Proteomes" id="UP000650833"/>
    </source>
</evidence>
<dbReference type="InterPro" id="IPR011009">
    <property type="entry name" value="Kinase-like_dom_sf"/>
</dbReference>
<organism evidence="6 7">
    <name type="scientific">Mucor plumbeus</name>
    <dbReference type="NCBI Taxonomy" id="97098"/>
    <lineage>
        <taxon>Eukaryota</taxon>
        <taxon>Fungi</taxon>
        <taxon>Fungi incertae sedis</taxon>
        <taxon>Mucoromycota</taxon>
        <taxon>Mucoromycotina</taxon>
        <taxon>Mucoromycetes</taxon>
        <taxon>Mucorales</taxon>
        <taxon>Mucorineae</taxon>
        <taxon>Mucoraceae</taxon>
        <taxon>Mucor</taxon>
    </lineage>
</organism>
<dbReference type="PROSITE" id="PS00108">
    <property type="entry name" value="PROTEIN_KINASE_ST"/>
    <property type="match status" value="1"/>
</dbReference>
<dbReference type="InterPro" id="IPR000719">
    <property type="entry name" value="Prot_kinase_dom"/>
</dbReference>
<dbReference type="GO" id="GO:0005524">
    <property type="term" value="F:ATP binding"/>
    <property type="evidence" value="ECO:0007669"/>
    <property type="project" value="UniProtKB-UniRule"/>
</dbReference>
<feature type="region of interest" description="Disordered" evidence="4">
    <location>
        <begin position="119"/>
        <end position="176"/>
    </location>
</feature>
<gene>
    <name evidence="6" type="ORF">INT46_010447</name>
</gene>
<evidence type="ECO:0000256" key="4">
    <source>
        <dbReference type="SAM" id="MobiDB-lite"/>
    </source>
</evidence>
<dbReference type="PROSITE" id="PS00107">
    <property type="entry name" value="PROTEIN_KINASE_ATP"/>
    <property type="match status" value="1"/>
</dbReference>
<keyword evidence="7" id="KW-1185">Reference proteome</keyword>
<reference evidence="6" key="1">
    <citation type="submission" date="2020-12" db="EMBL/GenBank/DDBJ databases">
        <title>Metabolic potential, ecology and presence of endohyphal bacteria is reflected in genomic diversity of Mucoromycotina.</title>
        <authorList>
            <person name="Muszewska A."/>
            <person name="Okrasinska A."/>
            <person name="Steczkiewicz K."/>
            <person name="Drgas O."/>
            <person name="Orlowska M."/>
            <person name="Perlinska-Lenart U."/>
            <person name="Aleksandrzak-Piekarczyk T."/>
            <person name="Szatraj K."/>
            <person name="Zielenkiewicz U."/>
            <person name="Pilsyk S."/>
            <person name="Malc E."/>
            <person name="Mieczkowski P."/>
            <person name="Kruszewska J.S."/>
            <person name="Biernat P."/>
            <person name="Pawlowska J."/>
        </authorList>
    </citation>
    <scope>NUCLEOTIDE SEQUENCE</scope>
    <source>
        <strain evidence="6">CBS 226.32</strain>
    </source>
</reference>
<proteinExistence type="predicted"/>
<sequence length="559" mass="63077">MSGTKISLPPPTSNATEDIAPTKSHKRQASIGLGIVTHLTEPTLIAPRRKSISKNVSFFDMATSFLTQMKPPPSLSISTRHKNHSYPYQQQQQDHQINVGRPTFADRIRSIVLANRKTAANTPVSGSSNSRNNHTKKNSISKSNASSNNNSSVNLSFPEDQIIPLPSPSQPSLTRTNTFTRHSVVTPTLVAQDEDTLMAEGEIHTPPPSSAIPIISLSPNFSPNKTNIIPPLQEVPMLGDMEDDPEYNCNNGNITREFKFPSPAPTHYNDVDNLIGKHIWKFRIKELLGVGAFSKVFLAHNMEEGGFFAVKMINKERMYQDLRVKSSIEREVGVLKFLNHDRIVQLEATMETEQHLCIVLEYVQGGELFDFVQHMHNDIHQVGIQSNIDELLIKRLALELIQVVLWLHEHNIVHRDLKLENILVYFDEETDEPHIKVTDFGLARVVNPEEPKLNTRCGSEEYAAPEIVQSLGYDGRLTDTWSIGIIIYALLVGYLPFSYDVSKGEKLSNLFHRIVLAQVKWPQNDNISMEAKEVVEQILVRNPDKRIRLDQVALLPWFT</sequence>
<evidence type="ECO:0000259" key="5">
    <source>
        <dbReference type="PROSITE" id="PS50011"/>
    </source>
</evidence>
<protein>
    <recommendedName>
        <fullName evidence="5">Protein kinase domain-containing protein</fullName>
    </recommendedName>
</protein>